<evidence type="ECO:0000256" key="1">
    <source>
        <dbReference type="SAM" id="MobiDB-lite"/>
    </source>
</evidence>
<proteinExistence type="predicted"/>
<protein>
    <submittedName>
        <fullName evidence="2">Uncharacterized protein</fullName>
    </submittedName>
</protein>
<dbReference type="HOGENOM" id="CLU_1808712_0_0_1"/>
<reference evidence="2 3" key="1">
    <citation type="journal article" date="2008" name="Nature">
        <title>The genome of the model beetle and pest Tribolium castaneum.</title>
        <authorList>
            <consortium name="Tribolium Genome Sequencing Consortium"/>
            <person name="Richards S."/>
            <person name="Gibbs R.A."/>
            <person name="Weinstock G.M."/>
            <person name="Brown S.J."/>
            <person name="Denell R."/>
            <person name="Beeman R.W."/>
            <person name="Gibbs R."/>
            <person name="Beeman R.W."/>
            <person name="Brown S.J."/>
            <person name="Bucher G."/>
            <person name="Friedrich M."/>
            <person name="Grimmelikhuijzen C.J."/>
            <person name="Klingler M."/>
            <person name="Lorenzen M."/>
            <person name="Richards S."/>
            <person name="Roth S."/>
            <person name="Schroder R."/>
            <person name="Tautz D."/>
            <person name="Zdobnov E.M."/>
            <person name="Muzny D."/>
            <person name="Gibbs R.A."/>
            <person name="Weinstock G.M."/>
            <person name="Attaway T."/>
            <person name="Bell S."/>
            <person name="Buhay C.J."/>
            <person name="Chandrabose M.N."/>
            <person name="Chavez D."/>
            <person name="Clerk-Blankenburg K.P."/>
            <person name="Cree A."/>
            <person name="Dao M."/>
            <person name="Davis C."/>
            <person name="Chacko J."/>
            <person name="Dinh H."/>
            <person name="Dugan-Rocha S."/>
            <person name="Fowler G."/>
            <person name="Garner T.T."/>
            <person name="Garnes J."/>
            <person name="Gnirke A."/>
            <person name="Hawes A."/>
            <person name="Hernandez J."/>
            <person name="Hines S."/>
            <person name="Holder M."/>
            <person name="Hume J."/>
            <person name="Jhangiani S.N."/>
            <person name="Joshi V."/>
            <person name="Khan Z.M."/>
            <person name="Jackson L."/>
            <person name="Kovar C."/>
            <person name="Kowis A."/>
            <person name="Lee S."/>
            <person name="Lewis L.R."/>
            <person name="Margolis J."/>
            <person name="Morgan M."/>
            <person name="Nazareth L.V."/>
            <person name="Nguyen N."/>
            <person name="Okwuonu G."/>
            <person name="Parker D."/>
            <person name="Richards S."/>
            <person name="Ruiz S.J."/>
            <person name="Santibanez J."/>
            <person name="Savard J."/>
            <person name="Scherer S.E."/>
            <person name="Schneider B."/>
            <person name="Sodergren E."/>
            <person name="Tautz D."/>
            <person name="Vattahil S."/>
            <person name="Villasana D."/>
            <person name="White C.S."/>
            <person name="Wright R."/>
            <person name="Park Y."/>
            <person name="Beeman R.W."/>
            <person name="Lord J."/>
            <person name="Oppert B."/>
            <person name="Lorenzen M."/>
            <person name="Brown S."/>
            <person name="Wang L."/>
            <person name="Savard J."/>
            <person name="Tautz D."/>
            <person name="Richards S."/>
            <person name="Weinstock G."/>
            <person name="Gibbs R.A."/>
            <person name="Liu Y."/>
            <person name="Worley K."/>
            <person name="Weinstock G."/>
            <person name="Elsik C.G."/>
            <person name="Reese J.T."/>
            <person name="Elhaik E."/>
            <person name="Landan G."/>
            <person name="Graur D."/>
            <person name="Arensburger P."/>
            <person name="Atkinson P."/>
            <person name="Beeman R.W."/>
            <person name="Beidler J."/>
            <person name="Brown S.J."/>
            <person name="Demuth J.P."/>
            <person name="Drury D.W."/>
            <person name="Du Y.Z."/>
            <person name="Fujiwara H."/>
            <person name="Lorenzen M."/>
            <person name="Maselli V."/>
            <person name="Osanai M."/>
            <person name="Park Y."/>
            <person name="Robertson H.M."/>
            <person name="Tu Z."/>
            <person name="Wang J.J."/>
            <person name="Wang S."/>
            <person name="Richards S."/>
            <person name="Song H."/>
            <person name="Zhang L."/>
            <person name="Sodergren E."/>
            <person name="Werner D."/>
            <person name="Stanke M."/>
            <person name="Morgenstern B."/>
            <person name="Solovyev V."/>
            <person name="Kosarev P."/>
            <person name="Brown G."/>
            <person name="Chen H.C."/>
            <person name="Ermolaeva O."/>
            <person name="Hlavina W."/>
            <person name="Kapustin Y."/>
            <person name="Kiryutin B."/>
            <person name="Kitts P."/>
            <person name="Maglott D."/>
            <person name="Pruitt K."/>
            <person name="Sapojnikov V."/>
            <person name="Souvorov A."/>
            <person name="Mackey A.J."/>
            <person name="Waterhouse R.M."/>
            <person name="Wyder S."/>
            <person name="Zdobnov E.M."/>
            <person name="Zdobnov E.M."/>
            <person name="Wyder S."/>
            <person name="Kriventseva E.V."/>
            <person name="Kadowaki T."/>
            <person name="Bork P."/>
            <person name="Aranda M."/>
            <person name="Bao R."/>
            <person name="Beermann A."/>
            <person name="Berns N."/>
            <person name="Bolognesi R."/>
            <person name="Bonneton F."/>
            <person name="Bopp D."/>
            <person name="Brown S.J."/>
            <person name="Bucher G."/>
            <person name="Butts T."/>
            <person name="Chaumot A."/>
            <person name="Denell R.E."/>
            <person name="Ferrier D.E."/>
            <person name="Friedrich M."/>
            <person name="Gordon C.M."/>
            <person name="Jindra M."/>
            <person name="Klingler M."/>
            <person name="Lan Q."/>
            <person name="Lattorff H.M."/>
            <person name="Laudet V."/>
            <person name="von Levetsow C."/>
            <person name="Liu Z."/>
            <person name="Lutz R."/>
            <person name="Lynch J.A."/>
            <person name="da Fonseca R.N."/>
            <person name="Posnien N."/>
            <person name="Reuter R."/>
            <person name="Roth S."/>
            <person name="Savard J."/>
            <person name="Schinko J.B."/>
            <person name="Schmitt C."/>
            <person name="Schoppmeier M."/>
            <person name="Schroder R."/>
            <person name="Shippy T.D."/>
            <person name="Simonnet F."/>
            <person name="Marques-Souza H."/>
            <person name="Tautz D."/>
            <person name="Tomoyasu Y."/>
            <person name="Trauner J."/>
            <person name="Van der Zee M."/>
            <person name="Vervoort M."/>
            <person name="Wittkopp N."/>
            <person name="Wimmer E.A."/>
            <person name="Yang X."/>
            <person name="Jones A.K."/>
            <person name="Sattelle D.B."/>
            <person name="Ebert P.R."/>
            <person name="Nelson D."/>
            <person name="Scott J.G."/>
            <person name="Beeman R.W."/>
            <person name="Muthukrishnan S."/>
            <person name="Kramer K.J."/>
            <person name="Arakane Y."/>
            <person name="Beeman R.W."/>
            <person name="Zhu Q."/>
            <person name="Hogenkamp D."/>
            <person name="Dixit R."/>
            <person name="Oppert B."/>
            <person name="Jiang H."/>
            <person name="Zou Z."/>
            <person name="Marshall J."/>
            <person name="Elpidina E."/>
            <person name="Vinokurov K."/>
            <person name="Oppert C."/>
            <person name="Zou Z."/>
            <person name="Evans J."/>
            <person name="Lu Z."/>
            <person name="Zhao P."/>
            <person name="Sumathipala N."/>
            <person name="Altincicek B."/>
            <person name="Vilcinskas A."/>
            <person name="Williams M."/>
            <person name="Hultmark D."/>
            <person name="Hetru C."/>
            <person name="Jiang H."/>
            <person name="Grimmelikhuijzen C.J."/>
            <person name="Hauser F."/>
            <person name="Cazzamali G."/>
            <person name="Williamson M."/>
            <person name="Park Y."/>
            <person name="Li B."/>
            <person name="Tanaka Y."/>
            <person name="Predel R."/>
            <person name="Neupert S."/>
            <person name="Schachtner J."/>
            <person name="Verleyen P."/>
            <person name="Raible F."/>
            <person name="Bork P."/>
            <person name="Friedrich M."/>
            <person name="Walden K.K."/>
            <person name="Robertson H.M."/>
            <person name="Angeli S."/>
            <person name="Foret S."/>
            <person name="Bucher G."/>
            <person name="Schuetz S."/>
            <person name="Maleszka R."/>
            <person name="Wimmer E.A."/>
            <person name="Beeman R.W."/>
            <person name="Lorenzen M."/>
            <person name="Tomoyasu Y."/>
            <person name="Miller S.C."/>
            <person name="Grossmann D."/>
            <person name="Bucher G."/>
        </authorList>
    </citation>
    <scope>NUCLEOTIDE SEQUENCE [LARGE SCALE GENOMIC DNA]</scope>
    <source>
        <strain evidence="2 3">Georgia GA2</strain>
    </source>
</reference>
<evidence type="ECO:0000313" key="3">
    <source>
        <dbReference type="Proteomes" id="UP000007266"/>
    </source>
</evidence>
<name>D6WQ30_TRICA</name>
<feature type="compositionally biased region" description="Basic and acidic residues" evidence="1">
    <location>
        <begin position="125"/>
        <end position="143"/>
    </location>
</feature>
<dbReference type="InParanoid" id="D6WQ30"/>
<evidence type="ECO:0000313" key="2">
    <source>
        <dbReference type="EMBL" id="EFA06137.1"/>
    </source>
</evidence>
<reference evidence="2 3" key="2">
    <citation type="journal article" date="2010" name="Nucleic Acids Res.">
        <title>BeetleBase in 2010: revisions to provide comprehensive genomic information for Tribolium castaneum.</title>
        <authorList>
            <person name="Kim H.S."/>
            <person name="Murphy T."/>
            <person name="Xia J."/>
            <person name="Caragea D."/>
            <person name="Park Y."/>
            <person name="Beeman R.W."/>
            <person name="Lorenzen M.D."/>
            <person name="Butcher S."/>
            <person name="Manak J.R."/>
            <person name="Brown S.J."/>
        </authorList>
    </citation>
    <scope>GENOME REANNOTATION</scope>
    <source>
        <strain evidence="2 3">Georgia GA2</strain>
    </source>
</reference>
<sequence>MRKMQILFVFKIKIPFVVDYALENPGYSPIMTRDNVYIVPIVASVAKFHPSLALVQGVFFVLLDVVVNGLATSLVRENAFRFVIDDKLDNSSCARTKKSRKTRRKQEVLFDASAFGGVNGFSDTAGEKRSKGSRSEKCSKQIS</sequence>
<organism evidence="2 3">
    <name type="scientific">Tribolium castaneum</name>
    <name type="common">Red flour beetle</name>
    <dbReference type="NCBI Taxonomy" id="7070"/>
    <lineage>
        <taxon>Eukaryota</taxon>
        <taxon>Metazoa</taxon>
        <taxon>Ecdysozoa</taxon>
        <taxon>Arthropoda</taxon>
        <taxon>Hexapoda</taxon>
        <taxon>Insecta</taxon>
        <taxon>Pterygota</taxon>
        <taxon>Neoptera</taxon>
        <taxon>Endopterygota</taxon>
        <taxon>Coleoptera</taxon>
        <taxon>Polyphaga</taxon>
        <taxon>Cucujiformia</taxon>
        <taxon>Tenebrionidae</taxon>
        <taxon>Tenebrionidae incertae sedis</taxon>
        <taxon>Tribolium</taxon>
    </lineage>
</organism>
<keyword evidence="3" id="KW-1185">Reference proteome</keyword>
<dbReference type="EMBL" id="KQ971354">
    <property type="protein sequence ID" value="EFA06137.1"/>
    <property type="molecule type" value="Genomic_DNA"/>
</dbReference>
<dbReference type="AlphaFoldDB" id="D6WQ30"/>
<accession>D6WQ30</accession>
<feature type="region of interest" description="Disordered" evidence="1">
    <location>
        <begin position="116"/>
        <end position="143"/>
    </location>
</feature>
<gene>
    <name evidence="2" type="primary">GLEAN_08980</name>
    <name evidence="2" type="ORF">TcasGA2_TC008980</name>
</gene>
<dbReference type="Proteomes" id="UP000007266">
    <property type="component" value="Linkage group 7"/>
</dbReference>